<evidence type="ECO:0000256" key="1">
    <source>
        <dbReference type="ARBA" id="ARBA00000822"/>
    </source>
</evidence>
<dbReference type="InterPro" id="IPR001579">
    <property type="entry name" value="Glyco_hydro_18_chit_AS"/>
</dbReference>
<keyword evidence="5" id="KW-0146">Chitin degradation</keyword>
<dbReference type="Gene3D" id="3.20.20.80">
    <property type="entry name" value="Glycosidases"/>
    <property type="match status" value="1"/>
</dbReference>
<dbReference type="Pfam" id="PF00704">
    <property type="entry name" value="Glyco_hydro_18"/>
    <property type="match status" value="1"/>
</dbReference>
<dbReference type="PANTHER" id="PTHR11177">
    <property type="entry name" value="CHITINASE"/>
    <property type="match status" value="1"/>
</dbReference>
<name>A0A9P9IKJ8_9PLEO</name>
<dbReference type="InterPro" id="IPR001223">
    <property type="entry name" value="Glyco_hydro18_cat"/>
</dbReference>
<dbReference type="SMART" id="SM00636">
    <property type="entry name" value="Glyco_18"/>
    <property type="match status" value="1"/>
</dbReference>
<comment type="catalytic activity">
    <reaction evidence="1">
        <text>Random endo-hydrolysis of N-acetyl-beta-D-glucosaminide (1-&gt;4)-beta-linkages in chitin and chitodextrins.</text>
        <dbReference type="EC" id="3.2.1.14"/>
    </reaction>
</comment>
<dbReference type="PROSITE" id="PS51910">
    <property type="entry name" value="GH18_2"/>
    <property type="match status" value="1"/>
</dbReference>
<evidence type="ECO:0000313" key="12">
    <source>
        <dbReference type="EMBL" id="KAH7122764.1"/>
    </source>
</evidence>
<keyword evidence="6" id="KW-0119">Carbohydrate metabolism</keyword>
<dbReference type="EMBL" id="JAGMWT010000009">
    <property type="protein sequence ID" value="KAH7122764.1"/>
    <property type="molecule type" value="Genomic_DNA"/>
</dbReference>
<evidence type="ECO:0000256" key="10">
    <source>
        <dbReference type="SAM" id="MobiDB-lite"/>
    </source>
</evidence>
<dbReference type="InterPro" id="IPR017853">
    <property type="entry name" value="GH"/>
</dbReference>
<dbReference type="InterPro" id="IPR029476">
    <property type="entry name" value="DNase_NucA_NucB"/>
</dbReference>
<comment type="similarity">
    <text evidence="2">Belongs to the glycosyl hydrolase 18 family. Chitinase class V subfamily.</text>
</comment>
<sequence>MRAVKAIATNRRGKNVHHLGENAVSPTTNPGRILENATLSDLRIYLSRPLPILTSRLVVSMMILKRRSPGLQVILSLGGWTFSDPGPTRDAWTKMASTSERRQIFVDSVVKTLETYGLDGIDLDWEYPRADDRGGRPEDYDNYVLVLSAIKRKFMSYNPSWTLSIAIPASYWYLQHFDLKSMESSVDWFNIMSYDIHGRWDKENPYTGPYVLGHTNITEIEMGLDLLRRNNIDLSKVNLGVGFYGRSFTLADASCSKPWCIFSDAGVRGECSREAGILTFAEIVARQNRLNDKRIEYDEKHGVTYMVYEEDQWITYDDDKSWVKKREILDNECFGGVMIWAIDQDTKDFKALSGLLGDSFVSDALIDGGILSDDEKIGLAEELGGLTGDSCYVTMGCSGPDSEDSKFNTCEKGDVAIERLHAPGGAPENFYRTPALAHEASGCKTGQWKTVCCSAKSPAINCKWQGAPERSSLYCNGGLGQKTCGTGRYELVTDRYTTYQGGAICASGARSLCCDSAELLQQCAFSECQDEVKCPKGGWITYRGNEEGGKPCPEGQMQSYCCPIGGIYDDCQWKPTVPIPTKSGTKTQYFQISSQQCMDSKCPKGQITITKATLPERPGSIPAPCAFYTPGLEHRFCCNPLRDVDTPFDPKMIFKNPSRSGSDILYSYKDNYGNNDKDPHGPDETDIGEDPYGFVVFDGDEVALQARFAHDFTFVHEHDGTGKPISKRETLQRDNLDIMDWTFEHEEGTHLIYCRKDHEESCENVFKGDAFDTIISLPPHIGSGPYARIIAMEHVEERKLPKYHLKKRSFTEHTSKVYSLKFDYDFAAIKRQDATVNVRIDYTNLVPYWDEMTGKKSGKGSGNSKRTNPHTRHDKRWWGSFIDWCKKMTKVETSDAGKLPFSIRKRLLLYHKRVSCARGNVNLKAGLDVILDAKFDMNARWAYYASGTIVPLAVDSIYTYFEMEPTAEAILEIAGNAEMEWISDRLKIIDTLSYPGLAIKGVAAIGPTLDLWGQMKARATIAGQLRAGAKVTFPKYEVYFPQVPEANEYTKLPIPAQDKEEGSKGTNFVPILDASVKATVGVDLLITPEVNLGIKVTSPKIKGDIVNAQIVGFVNNTFRFEVTGEGTGGIGNNPAVSYHIFIKYIYNFGIGGVANFKWLGTYALKPFYLWDKEQGREKILYEHHGKVAIGKRNPFVSDGADTYVEKFEPIFNSTYQLSDNWYAAGGALSRSSLHKRAPVEDHPTIGNKAKIFTCNDGGKCKSGECSSGSCEWVPPKKPAGNKQRRVDEDPDPDPMDTDKDTPCQNSIPAFMYNCKYFPDRTGENEETFKGICHNILDYFNDFGGGGEGPITLTYNDLGKSGTSNRGNVCGAQMGKEYTSIGGSKVPKETEWSDACGKISDIYSDAIKVQHGRRGNSNWLSCDEFPFNAVQEGGDATKNSRACVPGYQQNYQGGSNSLLLRNIEQEVYWQDSNDKPKKDRKKWDTDWATNSALYGSTRRGESNRDKAWNWDKINKKKFTMHVFDSDDGSAPGGHTYAPLNHAITTGDLVTQTDISKVVAAINFLDNPKYTPLKYNAYCVKEDGFVDHLWGKYPRMGGCVVKFDNAKAVAKIARGETPTQEEMFNVKTLGIEYVDDEQDNIQDLNEPRKHQRHFKKHVADMNHHHQH</sequence>
<evidence type="ECO:0000256" key="5">
    <source>
        <dbReference type="ARBA" id="ARBA00023024"/>
    </source>
</evidence>
<evidence type="ECO:0000256" key="2">
    <source>
        <dbReference type="ARBA" id="ARBA00008682"/>
    </source>
</evidence>
<dbReference type="GO" id="GO:0000272">
    <property type="term" value="P:polysaccharide catabolic process"/>
    <property type="evidence" value="ECO:0007669"/>
    <property type="project" value="UniProtKB-KW"/>
</dbReference>
<evidence type="ECO:0000313" key="13">
    <source>
        <dbReference type="Proteomes" id="UP000700596"/>
    </source>
</evidence>
<dbReference type="InterPro" id="IPR050314">
    <property type="entry name" value="Glycosyl_Hydrlase_18"/>
</dbReference>
<evidence type="ECO:0000256" key="3">
    <source>
        <dbReference type="ARBA" id="ARBA00012729"/>
    </source>
</evidence>
<protein>
    <recommendedName>
        <fullName evidence="3">chitinase</fullName>
        <ecNumber evidence="3">3.2.1.14</ecNumber>
    </recommendedName>
</protein>
<proteinExistence type="inferred from homology"/>
<dbReference type="EC" id="3.2.1.14" evidence="3"/>
<organism evidence="12 13">
    <name type="scientific">Dendryphion nanum</name>
    <dbReference type="NCBI Taxonomy" id="256645"/>
    <lineage>
        <taxon>Eukaryota</taxon>
        <taxon>Fungi</taxon>
        <taxon>Dikarya</taxon>
        <taxon>Ascomycota</taxon>
        <taxon>Pezizomycotina</taxon>
        <taxon>Dothideomycetes</taxon>
        <taxon>Pleosporomycetidae</taxon>
        <taxon>Pleosporales</taxon>
        <taxon>Torulaceae</taxon>
        <taxon>Dendryphion</taxon>
    </lineage>
</organism>
<feature type="domain" description="GH18" evidence="11">
    <location>
        <begin position="13"/>
        <end position="359"/>
    </location>
</feature>
<keyword evidence="13" id="KW-1185">Reference proteome</keyword>
<gene>
    <name evidence="12" type="ORF">B0J11DRAFT_551302</name>
</gene>
<dbReference type="Proteomes" id="UP000700596">
    <property type="component" value="Unassembled WGS sequence"/>
</dbReference>
<dbReference type="GO" id="GO:0008843">
    <property type="term" value="F:endochitinase activity"/>
    <property type="evidence" value="ECO:0007669"/>
    <property type="project" value="UniProtKB-EC"/>
</dbReference>
<dbReference type="SUPFAM" id="SSF51445">
    <property type="entry name" value="(Trans)glycosidases"/>
    <property type="match status" value="1"/>
</dbReference>
<keyword evidence="7 9" id="KW-0326">Glycosidase</keyword>
<dbReference type="Gene3D" id="3.10.50.10">
    <property type="match status" value="1"/>
</dbReference>
<reference evidence="12" key="1">
    <citation type="journal article" date="2021" name="Nat. Commun.">
        <title>Genetic determinants of endophytism in the Arabidopsis root mycobiome.</title>
        <authorList>
            <person name="Mesny F."/>
            <person name="Miyauchi S."/>
            <person name="Thiergart T."/>
            <person name="Pickel B."/>
            <person name="Atanasova L."/>
            <person name="Karlsson M."/>
            <person name="Huettel B."/>
            <person name="Barry K.W."/>
            <person name="Haridas S."/>
            <person name="Chen C."/>
            <person name="Bauer D."/>
            <person name="Andreopoulos W."/>
            <person name="Pangilinan J."/>
            <person name="LaButti K."/>
            <person name="Riley R."/>
            <person name="Lipzen A."/>
            <person name="Clum A."/>
            <person name="Drula E."/>
            <person name="Henrissat B."/>
            <person name="Kohler A."/>
            <person name="Grigoriev I.V."/>
            <person name="Martin F.M."/>
            <person name="Hacquard S."/>
        </authorList>
    </citation>
    <scope>NUCLEOTIDE SEQUENCE</scope>
    <source>
        <strain evidence="12">MPI-CAGE-CH-0243</strain>
    </source>
</reference>
<evidence type="ECO:0000259" key="11">
    <source>
        <dbReference type="PROSITE" id="PS51910"/>
    </source>
</evidence>
<dbReference type="InterPro" id="IPR011583">
    <property type="entry name" value="Chitinase_II/V-like_cat"/>
</dbReference>
<dbReference type="PROSITE" id="PS01095">
    <property type="entry name" value="GH18_1"/>
    <property type="match status" value="1"/>
</dbReference>
<comment type="caution">
    <text evidence="12">The sequence shown here is derived from an EMBL/GenBank/DDBJ whole genome shotgun (WGS) entry which is preliminary data.</text>
</comment>
<dbReference type="GO" id="GO:0006032">
    <property type="term" value="P:chitin catabolic process"/>
    <property type="evidence" value="ECO:0007669"/>
    <property type="project" value="UniProtKB-KW"/>
</dbReference>
<evidence type="ECO:0000256" key="7">
    <source>
        <dbReference type="ARBA" id="ARBA00023295"/>
    </source>
</evidence>
<dbReference type="OrthoDB" id="73875at2759"/>
<accession>A0A9P9IKJ8</accession>
<dbReference type="GO" id="GO:0008061">
    <property type="term" value="F:chitin binding"/>
    <property type="evidence" value="ECO:0007669"/>
    <property type="project" value="InterPro"/>
</dbReference>
<keyword evidence="4 9" id="KW-0378">Hydrolase</keyword>
<evidence type="ECO:0000256" key="4">
    <source>
        <dbReference type="ARBA" id="ARBA00022801"/>
    </source>
</evidence>
<evidence type="ECO:0000256" key="9">
    <source>
        <dbReference type="RuleBase" id="RU000489"/>
    </source>
</evidence>
<evidence type="ECO:0000256" key="8">
    <source>
        <dbReference type="ARBA" id="ARBA00023326"/>
    </source>
</evidence>
<dbReference type="PANTHER" id="PTHR11177:SF402">
    <property type="entry name" value="CHITINASE"/>
    <property type="match status" value="1"/>
</dbReference>
<dbReference type="InterPro" id="IPR029070">
    <property type="entry name" value="Chitinase_insertion_sf"/>
</dbReference>
<keyword evidence="8" id="KW-0624">Polysaccharide degradation</keyword>
<feature type="region of interest" description="Disordered" evidence="10">
    <location>
        <begin position="1264"/>
        <end position="1302"/>
    </location>
</feature>
<evidence type="ECO:0000256" key="6">
    <source>
        <dbReference type="ARBA" id="ARBA00023277"/>
    </source>
</evidence>
<dbReference type="SUPFAM" id="SSF54556">
    <property type="entry name" value="Chitinase insertion domain"/>
    <property type="match status" value="1"/>
</dbReference>
<dbReference type="Pfam" id="PF14040">
    <property type="entry name" value="DNase_NucA_NucB"/>
    <property type="match status" value="1"/>
</dbReference>